<feature type="coiled-coil region" evidence="1">
    <location>
        <begin position="293"/>
        <end position="345"/>
    </location>
</feature>
<keyword evidence="2" id="KW-0472">Membrane</keyword>
<accession>A0A915ED45</accession>
<feature type="chain" id="PRO_5037205702" evidence="3">
    <location>
        <begin position="21"/>
        <end position="379"/>
    </location>
</feature>
<feature type="signal peptide" evidence="3">
    <location>
        <begin position="1"/>
        <end position="20"/>
    </location>
</feature>
<organism evidence="4 5">
    <name type="scientific">Ditylenchus dipsaci</name>
    <dbReference type="NCBI Taxonomy" id="166011"/>
    <lineage>
        <taxon>Eukaryota</taxon>
        <taxon>Metazoa</taxon>
        <taxon>Ecdysozoa</taxon>
        <taxon>Nematoda</taxon>
        <taxon>Chromadorea</taxon>
        <taxon>Rhabditida</taxon>
        <taxon>Tylenchina</taxon>
        <taxon>Tylenchomorpha</taxon>
        <taxon>Sphaerularioidea</taxon>
        <taxon>Anguinidae</taxon>
        <taxon>Anguininae</taxon>
        <taxon>Ditylenchus</taxon>
    </lineage>
</organism>
<dbReference type="AlphaFoldDB" id="A0A915ED45"/>
<evidence type="ECO:0000313" key="5">
    <source>
        <dbReference type="WBParaSite" id="jg4026"/>
    </source>
</evidence>
<keyword evidence="1" id="KW-0175">Coiled coil</keyword>
<proteinExistence type="predicted"/>
<dbReference type="Proteomes" id="UP000887574">
    <property type="component" value="Unplaced"/>
</dbReference>
<protein>
    <submittedName>
        <fullName evidence="5">Uncharacterized protein</fullName>
    </submittedName>
</protein>
<evidence type="ECO:0000256" key="1">
    <source>
        <dbReference type="SAM" id="Coils"/>
    </source>
</evidence>
<keyword evidence="3" id="KW-0732">Signal</keyword>
<keyword evidence="4" id="KW-1185">Reference proteome</keyword>
<keyword evidence="2" id="KW-0812">Transmembrane</keyword>
<keyword evidence="2" id="KW-1133">Transmembrane helix</keyword>
<evidence type="ECO:0000256" key="3">
    <source>
        <dbReference type="SAM" id="SignalP"/>
    </source>
</evidence>
<reference evidence="5" key="1">
    <citation type="submission" date="2022-11" db="UniProtKB">
        <authorList>
            <consortium name="WormBaseParasite"/>
        </authorList>
    </citation>
    <scope>IDENTIFICATION</scope>
</reference>
<name>A0A915ED45_9BILA</name>
<evidence type="ECO:0000313" key="4">
    <source>
        <dbReference type="Proteomes" id="UP000887574"/>
    </source>
</evidence>
<feature type="transmembrane region" description="Helical" evidence="2">
    <location>
        <begin position="237"/>
        <end position="255"/>
    </location>
</feature>
<sequence length="379" mass="43549">MQRNKCASVRLLFLINGLLEDLNEQNPRIDKFLEAQQRMEKAIDMRSFFDWNTTATFLDARFKDRLSEDRTRFRQQVTSWIEQEAEDLIVDTGEHLLHFFIRNVWILDSVEPPEKMSRPSFFDSLGIYDASVTKRPSTQLQLEINAYVLEECQQPDVDCMEYGRKIRFLIMKSLANVVSNDLYVYRHVPREDILPIGQAATILFGRYTGFIRCAIWVACSSLLLVMSEYYDKCHTDAYRSIIVFTVTLACSYVTPRLPDLPVPPNVNELLFLRATVGFFIIVIGCVLIGCVEMKTTNAEMKTANAEMKTANAEMKTANAVMKTANAEMQSKIDQMQDRINELDLRRHQCHIDMKNGGFADGIKAPFISEGDFIKNNRSV</sequence>
<feature type="transmembrane region" description="Helical" evidence="2">
    <location>
        <begin position="204"/>
        <end position="225"/>
    </location>
</feature>
<feature type="transmembrane region" description="Helical" evidence="2">
    <location>
        <begin position="270"/>
        <end position="291"/>
    </location>
</feature>
<dbReference type="WBParaSite" id="jg4026">
    <property type="protein sequence ID" value="jg4026"/>
    <property type="gene ID" value="jg4026"/>
</dbReference>
<evidence type="ECO:0000256" key="2">
    <source>
        <dbReference type="SAM" id="Phobius"/>
    </source>
</evidence>